<dbReference type="CDD" id="cd02570">
    <property type="entry name" value="PseudoU_synth_EcTruA"/>
    <property type="match status" value="1"/>
</dbReference>
<evidence type="ECO:0000256" key="5">
    <source>
        <dbReference type="PIRSR" id="PIRSR001430-1"/>
    </source>
</evidence>
<sequence>MIVKCIVAYDGSMYCGWQVQPGSPSIQETIEKALKKMHKREVSIVGSGRTDTGVHALGQVFHFETELKLTPFHWCAAINRLLPKSIRIQDAQVMPDDFHARFDVVSKRYDYYVTRDADNPFIQNYMGKERRELDLEAMRECASIFVGTHDFTSFTSNKIHAEKSRVRTITRVEAEAYESGVRMIFEGDGFLRYQVRMMAQTLIEAGLHHEDKDSILKMLEAKDKHACHYKAEACGLYLVKVNYEEE</sequence>
<comment type="catalytic activity">
    <reaction evidence="4 7">
        <text>uridine(38/39/40) in tRNA = pseudouridine(38/39/40) in tRNA</text>
        <dbReference type="Rhea" id="RHEA:22376"/>
        <dbReference type="Rhea" id="RHEA-COMP:10085"/>
        <dbReference type="Rhea" id="RHEA-COMP:10087"/>
        <dbReference type="ChEBI" id="CHEBI:65314"/>
        <dbReference type="ChEBI" id="CHEBI:65315"/>
        <dbReference type="EC" id="5.4.99.12"/>
    </reaction>
</comment>
<dbReference type="Pfam" id="PF01416">
    <property type="entry name" value="PseudoU_synth_1"/>
    <property type="match status" value="2"/>
</dbReference>
<dbReference type="GO" id="GO:0003723">
    <property type="term" value="F:RNA binding"/>
    <property type="evidence" value="ECO:0007669"/>
    <property type="project" value="InterPro"/>
</dbReference>
<dbReference type="Gene3D" id="3.30.70.580">
    <property type="entry name" value="Pseudouridine synthase I, catalytic domain, N-terminal subdomain"/>
    <property type="match status" value="1"/>
</dbReference>
<evidence type="ECO:0000259" key="8">
    <source>
        <dbReference type="Pfam" id="PF01416"/>
    </source>
</evidence>
<dbReference type="PIRSF" id="PIRSF001430">
    <property type="entry name" value="tRNA_psdUrid_synth"/>
    <property type="match status" value="1"/>
</dbReference>
<dbReference type="SUPFAM" id="SSF55120">
    <property type="entry name" value="Pseudouridine synthase"/>
    <property type="match status" value="1"/>
</dbReference>
<dbReference type="FunFam" id="3.30.70.580:FF:000001">
    <property type="entry name" value="tRNA pseudouridine synthase A"/>
    <property type="match status" value="1"/>
</dbReference>
<dbReference type="HAMAP" id="MF_00171">
    <property type="entry name" value="TruA"/>
    <property type="match status" value="1"/>
</dbReference>
<evidence type="ECO:0000256" key="2">
    <source>
        <dbReference type="ARBA" id="ARBA00022694"/>
    </source>
</evidence>
<comment type="caution">
    <text evidence="9">The sequence shown here is derived from an EMBL/GenBank/DDBJ whole genome shotgun (WGS) entry which is preliminary data.</text>
</comment>
<feature type="domain" description="Pseudouridine synthase I TruA alpha/beta" evidence="8">
    <location>
        <begin position="6"/>
        <end position="103"/>
    </location>
</feature>
<dbReference type="Proteomes" id="UP000247612">
    <property type="component" value="Unassembled WGS sequence"/>
</dbReference>
<dbReference type="InterPro" id="IPR020097">
    <property type="entry name" value="PsdUridine_synth_TruA_a/b_dom"/>
</dbReference>
<comment type="caution">
    <text evidence="4">Lacks conserved residue(s) required for the propagation of feature annotation.</text>
</comment>
<dbReference type="EMBL" id="QJKH01000001">
    <property type="protein sequence ID" value="PXX81458.1"/>
    <property type="molecule type" value="Genomic_DNA"/>
</dbReference>
<dbReference type="InterPro" id="IPR020103">
    <property type="entry name" value="PsdUridine_synth_cat_dom_sf"/>
</dbReference>
<dbReference type="GO" id="GO:0031119">
    <property type="term" value="P:tRNA pseudouridine synthesis"/>
    <property type="evidence" value="ECO:0007669"/>
    <property type="project" value="UniProtKB-UniRule"/>
</dbReference>
<dbReference type="STRING" id="1034346.GCA_000313565_00062"/>
<proteinExistence type="inferred from homology"/>
<dbReference type="NCBIfam" id="TIGR00071">
    <property type="entry name" value="hisT_truA"/>
    <property type="match status" value="1"/>
</dbReference>
<evidence type="ECO:0000313" key="10">
    <source>
        <dbReference type="Proteomes" id="UP000247612"/>
    </source>
</evidence>
<name>A0A318KX50_9FIRM</name>
<dbReference type="AlphaFoldDB" id="A0A318KX50"/>
<evidence type="ECO:0000256" key="7">
    <source>
        <dbReference type="RuleBase" id="RU003792"/>
    </source>
</evidence>
<comment type="subunit">
    <text evidence="4">Homodimer.</text>
</comment>
<keyword evidence="10" id="KW-1185">Reference proteome</keyword>
<dbReference type="InterPro" id="IPR020095">
    <property type="entry name" value="PsdUridine_synth_TruA_C"/>
</dbReference>
<evidence type="ECO:0000256" key="3">
    <source>
        <dbReference type="ARBA" id="ARBA00023235"/>
    </source>
</evidence>
<reference evidence="9 10" key="1">
    <citation type="submission" date="2018-05" db="EMBL/GenBank/DDBJ databases">
        <title>Genomic Encyclopedia of Type Strains, Phase IV (KMG-IV): sequencing the most valuable type-strain genomes for metagenomic binning, comparative biology and taxonomic classification.</title>
        <authorList>
            <person name="Goeker M."/>
        </authorList>
    </citation>
    <scope>NUCLEOTIDE SEQUENCE [LARGE SCALE GENOMIC DNA]</scope>
    <source>
        <strain evidence="9 10">JC118</strain>
    </source>
</reference>
<dbReference type="RefSeq" id="WP_022936374.1">
    <property type="nucleotide sequence ID" value="NZ_CABKRQ010000001.1"/>
</dbReference>
<evidence type="ECO:0000313" key="9">
    <source>
        <dbReference type="EMBL" id="PXX81458.1"/>
    </source>
</evidence>
<feature type="binding site" evidence="4 6">
    <location>
        <position position="109"/>
    </location>
    <ligand>
        <name>substrate</name>
    </ligand>
</feature>
<dbReference type="PANTHER" id="PTHR11142:SF0">
    <property type="entry name" value="TRNA PSEUDOURIDINE SYNTHASE-LIKE 1"/>
    <property type="match status" value="1"/>
</dbReference>
<dbReference type="Gene3D" id="3.30.70.660">
    <property type="entry name" value="Pseudouridine synthase I, catalytic domain, C-terminal subdomain"/>
    <property type="match status" value="1"/>
</dbReference>
<dbReference type="InterPro" id="IPR001406">
    <property type="entry name" value="PsdUridine_synth_TruA"/>
</dbReference>
<evidence type="ECO:0000256" key="4">
    <source>
        <dbReference type="HAMAP-Rule" id="MF_00171"/>
    </source>
</evidence>
<evidence type="ECO:0000256" key="1">
    <source>
        <dbReference type="ARBA" id="ARBA00009375"/>
    </source>
</evidence>
<accession>A0A318KX50</accession>
<keyword evidence="3 4" id="KW-0413">Isomerase</keyword>
<feature type="active site" description="Nucleophile" evidence="4 5">
    <location>
        <position position="51"/>
    </location>
</feature>
<evidence type="ECO:0000256" key="6">
    <source>
        <dbReference type="PIRSR" id="PIRSR001430-2"/>
    </source>
</evidence>
<dbReference type="InterPro" id="IPR020094">
    <property type="entry name" value="TruA/RsuA/RluB/E/F_N"/>
</dbReference>
<protein>
    <recommendedName>
        <fullName evidence="4">tRNA pseudouridine synthase A</fullName>
        <ecNumber evidence="4">5.4.99.12</ecNumber>
    </recommendedName>
    <alternativeName>
        <fullName evidence="4">tRNA pseudouridine(38-40) synthase</fullName>
    </alternativeName>
    <alternativeName>
        <fullName evidence="4">tRNA pseudouridylate synthase I</fullName>
    </alternativeName>
    <alternativeName>
        <fullName evidence="4">tRNA-uridine isomerase I</fullName>
    </alternativeName>
</protein>
<feature type="domain" description="Pseudouridine synthase I TruA alpha/beta" evidence="8">
    <location>
        <begin position="142"/>
        <end position="244"/>
    </location>
</feature>
<dbReference type="PANTHER" id="PTHR11142">
    <property type="entry name" value="PSEUDOURIDYLATE SYNTHASE"/>
    <property type="match status" value="1"/>
</dbReference>
<dbReference type="OrthoDB" id="9811823at2"/>
<gene>
    <name evidence="4" type="primary">truA</name>
    <name evidence="9" type="ORF">DES51_10163</name>
</gene>
<organism evidence="9 10">
    <name type="scientific">Dielma fastidiosa</name>
    <dbReference type="NCBI Taxonomy" id="1034346"/>
    <lineage>
        <taxon>Bacteria</taxon>
        <taxon>Bacillati</taxon>
        <taxon>Bacillota</taxon>
        <taxon>Erysipelotrichia</taxon>
        <taxon>Erysipelotrichales</taxon>
        <taxon>Erysipelotrichaceae</taxon>
        <taxon>Dielma</taxon>
    </lineage>
</organism>
<keyword evidence="2 4" id="KW-0819">tRNA processing</keyword>
<dbReference type="GO" id="GO:0160147">
    <property type="term" value="F:tRNA pseudouridine(38-40) synthase activity"/>
    <property type="evidence" value="ECO:0007669"/>
    <property type="project" value="UniProtKB-EC"/>
</dbReference>
<dbReference type="EC" id="5.4.99.12" evidence="4"/>
<comment type="similarity">
    <text evidence="1 4 7">Belongs to the tRNA pseudouridine synthase TruA family.</text>
</comment>
<comment type="function">
    <text evidence="4">Formation of pseudouridine at positions 38, 39 and 40 in the anticodon stem and loop of transfer RNAs.</text>
</comment>